<accession>A0AAV4RCW6</accession>
<proteinExistence type="predicted"/>
<comment type="caution">
    <text evidence="2">The sequence shown here is derived from an EMBL/GenBank/DDBJ whole genome shotgun (WGS) entry which is preliminary data.</text>
</comment>
<keyword evidence="3" id="KW-1185">Reference proteome</keyword>
<dbReference type="EMBL" id="BPLQ01006072">
    <property type="protein sequence ID" value="GIY19813.1"/>
    <property type="molecule type" value="Genomic_DNA"/>
</dbReference>
<reference evidence="2 3" key="1">
    <citation type="submission" date="2021-06" db="EMBL/GenBank/DDBJ databases">
        <title>Caerostris darwini draft genome.</title>
        <authorList>
            <person name="Kono N."/>
            <person name="Arakawa K."/>
        </authorList>
    </citation>
    <scope>NUCLEOTIDE SEQUENCE [LARGE SCALE GENOMIC DNA]</scope>
</reference>
<dbReference type="AlphaFoldDB" id="A0AAV4RCW6"/>
<evidence type="ECO:0000313" key="2">
    <source>
        <dbReference type="EMBL" id="GIY19813.1"/>
    </source>
</evidence>
<evidence type="ECO:0000256" key="1">
    <source>
        <dbReference type="SAM" id="MobiDB-lite"/>
    </source>
</evidence>
<name>A0AAV4RCW6_9ARAC</name>
<dbReference type="Proteomes" id="UP001054837">
    <property type="component" value="Unassembled WGS sequence"/>
</dbReference>
<feature type="region of interest" description="Disordered" evidence="1">
    <location>
        <begin position="80"/>
        <end position="100"/>
    </location>
</feature>
<evidence type="ECO:0000313" key="3">
    <source>
        <dbReference type="Proteomes" id="UP001054837"/>
    </source>
</evidence>
<gene>
    <name evidence="2" type="ORF">CDAR_244141</name>
</gene>
<protein>
    <submittedName>
        <fullName evidence="2">Uncharacterized protein</fullName>
    </submittedName>
</protein>
<organism evidence="2 3">
    <name type="scientific">Caerostris darwini</name>
    <dbReference type="NCBI Taxonomy" id="1538125"/>
    <lineage>
        <taxon>Eukaryota</taxon>
        <taxon>Metazoa</taxon>
        <taxon>Ecdysozoa</taxon>
        <taxon>Arthropoda</taxon>
        <taxon>Chelicerata</taxon>
        <taxon>Arachnida</taxon>
        <taxon>Araneae</taxon>
        <taxon>Araneomorphae</taxon>
        <taxon>Entelegynae</taxon>
        <taxon>Araneoidea</taxon>
        <taxon>Araneidae</taxon>
        <taxon>Caerostris</taxon>
    </lineage>
</organism>
<sequence>MFKNENHCVRNDEEICCFIIIIRHIYFFKTVIRRFVFAEFHLIYHKTFARQNPKFSKNDPTCIPARCRAAVLRPGGRGRLPVGRRQQHGAGGVHEDPGEGDVGGRLRHVHHHELLPRVEALSSWKIQWKRLLYEIVIVF</sequence>